<reference evidence="2 3" key="1">
    <citation type="journal article" date="2018" name="New Phytol.">
        <title>Comparative genomics and transcriptomics depict ericoid mycorrhizal fungi as versatile saprotrophs and plant mutualists.</title>
        <authorList>
            <person name="Martino E."/>
            <person name="Morin E."/>
            <person name="Grelet G.A."/>
            <person name="Kuo A."/>
            <person name="Kohler A."/>
            <person name="Daghino S."/>
            <person name="Barry K.W."/>
            <person name="Cichocki N."/>
            <person name="Clum A."/>
            <person name="Dockter R.B."/>
            <person name="Hainaut M."/>
            <person name="Kuo R.C."/>
            <person name="LaButti K."/>
            <person name="Lindahl B.D."/>
            <person name="Lindquist E.A."/>
            <person name="Lipzen A."/>
            <person name="Khouja H.R."/>
            <person name="Magnuson J."/>
            <person name="Murat C."/>
            <person name="Ohm R.A."/>
            <person name="Singer S.W."/>
            <person name="Spatafora J.W."/>
            <person name="Wang M."/>
            <person name="Veneault-Fourrey C."/>
            <person name="Henrissat B."/>
            <person name="Grigoriev I.V."/>
            <person name="Martin F.M."/>
            <person name="Perotto S."/>
        </authorList>
    </citation>
    <scope>NUCLEOTIDE SEQUENCE [LARGE SCALE GENOMIC DNA]</scope>
    <source>
        <strain evidence="2 3">ATCC 22711</strain>
    </source>
</reference>
<feature type="transmembrane region" description="Helical" evidence="1">
    <location>
        <begin position="7"/>
        <end position="30"/>
    </location>
</feature>
<keyword evidence="1" id="KW-0812">Transmembrane</keyword>
<accession>A0A2T3AXN5</accession>
<evidence type="ECO:0000313" key="2">
    <source>
        <dbReference type="EMBL" id="PSS14839.1"/>
    </source>
</evidence>
<protein>
    <submittedName>
        <fullName evidence="2">Uncharacterized protein</fullName>
    </submittedName>
</protein>
<proteinExistence type="predicted"/>
<dbReference type="GeneID" id="36573308"/>
<keyword evidence="3" id="KW-1185">Reference proteome</keyword>
<gene>
    <name evidence="2" type="ORF">M430DRAFT_253396</name>
</gene>
<feature type="transmembrane region" description="Helical" evidence="1">
    <location>
        <begin position="36"/>
        <end position="56"/>
    </location>
</feature>
<keyword evidence="1" id="KW-0472">Membrane</keyword>
<dbReference type="Proteomes" id="UP000241818">
    <property type="component" value="Unassembled WGS sequence"/>
</dbReference>
<sequence>MRIITVLWIIFNIFDIFDIFISTSSPLLLFTHHPSLFSFLPPLPSTAILCHLLCVYTI</sequence>
<dbReference type="RefSeq" id="XP_024719438.1">
    <property type="nucleotide sequence ID" value="XM_024865227.1"/>
</dbReference>
<name>A0A2T3AXN5_AMORE</name>
<dbReference type="AlphaFoldDB" id="A0A2T3AXN5"/>
<dbReference type="EMBL" id="KZ679013">
    <property type="protein sequence ID" value="PSS14839.1"/>
    <property type="molecule type" value="Genomic_DNA"/>
</dbReference>
<dbReference type="InParanoid" id="A0A2T3AXN5"/>
<keyword evidence="1" id="KW-1133">Transmembrane helix</keyword>
<organism evidence="2 3">
    <name type="scientific">Amorphotheca resinae ATCC 22711</name>
    <dbReference type="NCBI Taxonomy" id="857342"/>
    <lineage>
        <taxon>Eukaryota</taxon>
        <taxon>Fungi</taxon>
        <taxon>Dikarya</taxon>
        <taxon>Ascomycota</taxon>
        <taxon>Pezizomycotina</taxon>
        <taxon>Leotiomycetes</taxon>
        <taxon>Helotiales</taxon>
        <taxon>Amorphothecaceae</taxon>
        <taxon>Amorphotheca</taxon>
    </lineage>
</organism>
<evidence type="ECO:0000313" key="3">
    <source>
        <dbReference type="Proteomes" id="UP000241818"/>
    </source>
</evidence>
<evidence type="ECO:0000256" key="1">
    <source>
        <dbReference type="SAM" id="Phobius"/>
    </source>
</evidence>